<dbReference type="Proteomes" id="UP001295684">
    <property type="component" value="Unassembled WGS sequence"/>
</dbReference>
<proteinExistence type="predicted"/>
<organism evidence="1 2">
    <name type="scientific">Euplotes crassus</name>
    <dbReference type="NCBI Taxonomy" id="5936"/>
    <lineage>
        <taxon>Eukaryota</taxon>
        <taxon>Sar</taxon>
        <taxon>Alveolata</taxon>
        <taxon>Ciliophora</taxon>
        <taxon>Intramacronucleata</taxon>
        <taxon>Spirotrichea</taxon>
        <taxon>Hypotrichia</taxon>
        <taxon>Euplotida</taxon>
        <taxon>Euplotidae</taxon>
        <taxon>Moneuplotes</taxon>
    </lineage>
</organism>
<sequence>MPVPVTTMEQFYEQRKSKLNPANIMLNQKRLSSQRDISRLSKKKEVVTPETIKVPKMDCSEKIEGDELFDFNKKDGWNFILNNLIIQNDREESPNRKKIQELVDELNTGKDINRMILADMKVGNIYKKRQEIQKFLRISPRRAAHKNIKNSQRLESIKKQLFSINKRYLSNFKSYKIKKFNILKSHEENNASIIKIIEDPQQKKVSSASINQAMVPNIIAVDSFEDEEAKQNKSLQGMVIDDQKLRASIVKEQREKIKEIKIRRLETKIRDEIKFAMNQSDKIFGGKTLVKLKPSLKKVEKCASVVSEDNESEWVSSDTEESSKYSKAENQIKLKIPILKNSDNKVRRRFNFASPPVRRNVGFSPLQPTPIESVYNDDSETLKKNLVRILRGKCAKFLAAVNSPLSQQKLKVCNNLLKFIRRGCKGPNILHMRLFPVEFSEVSELLNRYIRSLKISKINSSINEKLAVEKRVTRMMSHFNNELKPSGDSNVRMNKSIRGPMSPVIVRGKIQKKLRNSQKRTFNSIMSSNQSHKNSISLSKDRDRTFEYSKSITSWLESKMEFAKKSINTPKLSISHGRNTFEHSSLRKTTKPLFRRNKAKNPKLSTLSAFSGENFEAQFKFGPNKRKKESDNSCGEVKVPIKDMNKLVL</sequence>
<gene>
    <name evidence="1" type="ORF">ECRASSUSDP1_LOCUS26906</name>
</gene>
<dbReference type="AlphaFoldDB" id="A0AAD1Y6D5"/>
<evidence type="ECO:0000313" key="2">
    <source>
        <dbReference type="Proteomes" id="UP001295684"/>
    </source>
</evidence>
<comment type="caution">
    <text evidence="1">The sequence shown here is derived from an EMBL/GenBank/DDBJ whole genome shotgun (WGS) entry which is preliminary data.</text>
</comment>
<dbReference type="EMBL" id="CAMPGE010027740">
    <property type="protein sequence ID" value="CAI2385349.1"/>
    <property type="molecule type" value="Genomic_DNA"/>
</dbReference>
<reference evidence="1" key="1">
    <citation type="submission" date="2023-07" db="EMBL/GenBank/DDBJ databases">
        <authorList>
            <consortium name="AG Swart"/>
            <person name="Singh M."/>
            <person name="Singh A."/>
            <person name="Seah K."/>
            <person name="Emmerich C."/>
        </authorList>
    </citation>
    <scope>NUCLEOTIDE SEQUENCE</scope>
    <source>
        <strain evidence="1">DP1</strain>
    </source>
</reference>
<keyword evidence="2" id="KW-1185">Reference proteome</keyword>
<accession>A0AAD1Y6D5</accession>
<evidence type="ECO:0000313" key="1">
    <source>
        <dbReference type="EMBL" id="CAI2385349.1"/>
    </source>
</evidence>
<name>A0AAD1Y6D5_EUPCR</name>
<protein>
    <submittedName>
        <fullName evidence="1">Uncharacterized protein</fullName>
    </submittedName>
</protein>